<evidence type="ECO:0000313" key="1">
    <source>
        <dbReference type="EMBL" id="KAA1073681.1"/>
    </source>
</evidence>
<dbReference type="GO" id="GO:0051082">
    <property type="term" value="F:unfolded protein binding"/>
    <property type="evidence" value="ECO:0007669"/>
    <property type="project" value="TreeGrafter"/>
</dbReference>
<reference evidence="4 5" key="1">
    <citation type="submission" date="2019-05" db="EMBL/GenBank/DDBJ databases">
        <title>Emergence of the Ug99 lineage of the wheat stem rust pathogen through somatic hybridization.</title>
        <authorList>
            <person name="Li F."/>
            <person name="Upadhyaya N.M."/>
            <person name="Sperschneider J."/>
            <person name="Matny O."/>
            <person name="Nguyen-Phuc H."/>
            <person name="Mago R."/>
            <person name="Raley C."/>
            <person name="Miller M.E."/>
            <person name="Silverstein K.A.T."/>
            <person name="Henningsen E."/>
            <person name="Hirsch C.D."/>
            <person name="Visser B."/>
            <person name="Pretorius Z.A."/>
            <person name="Steffenson B.J."/>
            <person name="Schwessinger B."/>
            <person name="Dodds P.N."/>
            <person name="Figueroa M."/>
        </authorList>
    </citation>
    <scope>NUCLEOTIDE SEQUENCE [LARGE SCALE GENOMIC DNA]</scope>
    <source>
        <strain evidence="2">21-0</strain>
        <strain evidence="3 5">Ug99</strain>
    </source>
</reference>
<comment type="caution">
    <text evidence="2">The sequence shown here is derived from an EMBL/GenBank/DDBJ whole genome shotgun (WGS) entry which is preliminary data.</text>
</comment>
<dbReference type="Proteomes" id="UP000325313">
    <property type="component" value="Unassembled WGS sequence"/>
</dbReference>
<dbReference type="PANTHER" id="PTHR28228">
    <property type="entry name" value="SECRETORY COMPONENT PROTEIN SHR3"/>
    <property type="match status" value="1"/>
</dbReference>
<evidence type="ECO:0000313" key="3">
    <source>
        <dbReference type="EMBL" id="KAA1078826.1"/>
    </source>
</evidence>
<evidence type="ECO:0000313" key="5">
    <source>
        <dbReference type="Proteomes" id="UP000325313"/>
    </source>
</evidence>
<protein>
    <submittedName>
        <fullName evidence="2">Uncharacterized protein</fullName>
    </submittedName>
</protein>
<sequence>MASGPDKRVIASAWMNTRADILPTLFNHHEVPGFCLFQAGLTVHHLEPIQTAFFSQSRLAPRRPSSNSDQGSNSAAVSKTSVLQFDLEPSVLHGESPPQKDGHQQEPSKVLQWLDPSDHHPSSWLAFCAGNLSESVDSNDAYDLVILPISVSTLSFHHHSPLLRPLLVAAVFPGILLGKTLVFIRKAGSSKLHSPP</sequence>
<organism evidence="2 4">
    <name type="scientific">Puccinia graminis f. sp. tritici</name>
    <dbReference type="NCBI Taxonomy" id="56615"/>
    <lineage>
        <taxon>Eukaryota</taxon>
        <taxon>Fungi</taxon>
        <taxon>Dikarya</taxon>
        <taxon>Basidiomycota</taxon>
        <taxon>Pucciniomycotina</taxon>
        <taxon>Pucciniomycetes</taxon>
        <taxon>Pucciniales</taxon>
        <taxon>Pucciniaceae</taxon>
        <taxon>Puccinia</taxon>
    </lineage>
</organism>
<dbReference type="OrthoDB" id="2508865at2759"/>
<dbReference type="InterPro" id="IPR013248">
    <property type="entry name" value="Psh3/Shr3"/>
</dbReference>
<gene>
    <name evidence="2" type="ORF">PGT21_022188</name>
    <name evidence="1" type="ORF">PGT21_022462</name>
    <name evidence="3" type="ORF">PGTUg99_004435</name>
</gene>
<dbReference type="AlphaFoldDB" id="A0A5B0MJH7"/>
<evidence type="ECO:0000313" key="4">
    <source>
        <dbReference type="Proteomes" id="UP000324748"/>
    </source>
</evidence>
<proteinExistence type="predicted"/>
<dbReference type="EMBL" id="VDEP01000446">
    <property type="protein sequence ID" value="KAA1078826.1"/>
    <property type="molecule type" value="Genomic_DNA"/>
</dbReference>
<dbReference type="GO" id="GO:0005789">
    <property type="term" value="C:endoplasmic reticulum membrane"/>
    <property type="evidence" value="ECO:0007669"/>
    <property type="project" value="TreeGrafter"/>
</dbReference>
<evidence type="ECO:0000313" key="2">
    <source>
        <dbReference type="EMBL" id="KAA1076851.1"/>
    </source>
</evidence>
<accession>A0A5B0MJH7</accession>
<dbReference type="PANTHER" id="PTHR28228:SF1">
    <property type="entry name" value="SECRETORY COMPONENT PROTEIN SHR3"/>
    <property type="match status" value="1"/>
</dbReference>
<keyword evidence="4" id="KW-1185">Reference proteome</keyword>
<dbReference type="Proteomes" id="UP000324748">
    <property type="component" value="Unassembled WGS sequence"/>
</dbReference>
<name>A0A5B0MJH7_PUCGR</name>
<dbReference type="GO" id="GO:0006888">
    <property type="term" value="P:endoplasmic reticulum to Golgi vesicle-mediated transport"/>
    <property type="evidence" value="ECO:0007669"/>
    <property type="project" value="TreeGrafter"/>
</dbReference>
<dbReference type="EMBL" id="VSWC01000158">
    <property type="protein sequence ID" value="KAA1073681.1"/>
    <property type="molecule type" value="Genomic_DNA"/>
</dbReference>
<dbReference type="EMBL" id="VSWC01000145">
    <property type="protein sequence ID" value="KAA1076851.1"/>
    <property type="molecule type" value="Genomic_DNA"/>
</dbReference>